<dbReference type="PaxDb" id="100226-SCO7578"/>
<dbReference type="OrthoDB" id="4280080at2"/>
<evidence type="ECO:0000313" key="3">
    <source>
        <dbReference type="Proteomes" id="UP000001973"/>
    </source>
</evidence>
<feature type="region of interest" description="Disordered" evidence="1">
    <location>
        <begin position="1"/>
        <end position="92"/>
    </location>
</feature>
<dbReference type="EMBL" id="AL645882">
    <property type="protein sequence ID" value="CAC16458.1"/>
    <property type="molecule type" value="Genomic_DNA"/>
</dbReference>
<gene>
    <name evidence="2" type="ordered locus">SCO7578</name>
    <name evidence="2" type="ORF">SC5F1.32c</name>
</gene>
<accession>Q9F397</accession>
<reference evidence="2 3" key="2">
    <citation type="journal article" date="2002" name="Nature">
        <title>Complete genome sequence of the model actinomycete Streptomyces coelicolor A3(2).</title>
        <authorList>
            <person name="Bentley S.D."/>
            <person name="Chater K.F."/>
            <person name="Cerdeno-Tarraga A.M."/>
            <person name="Challis G.L."/>
            <person name="Thomson N.R."/>
            <person name="James K.D."/>
            <person name="Harris D.E."/>
            <person name="Quail M.A."/>
            <person name="Kieser H."/>
            <person name="Harper D."/>
            <person name="Bateman A."/>
            <person name="Brown S."/>
            <person name="Chandra G."/>
            <person name="Chen C.W."/>
            <person name="Collins M."/>
            <person name="Cronin A."/>
            <person name="Fraser A."/>
            <person name="Goble A."/>
            <person name="Hidalgo J."/>
            <person name="Hornsby T."/>
            <person name="Howarth S."/>
            <person name="Huang C.H."/>
            <person name="Kieser T."/>
            <person name="Larke L."/>
            <person name="Murphy L."/>
            <person name="Oliver K."/>
            <person name="O'Neil S."/>
            <person name="Rabbinowitsch E."/>
            <person name="Rajandream M.A."/>
            <person name="Rutherford K."/>
            <person name="Rutter S."/>
            <person name="Seeger K."/>
            <person name="Saunders D."/>
            <person name="Sharp S."/>
            <person name="Squares R."/>
            <person name="Squares S."/>
            <person name="Taylor K."/>
            <person name="Warren T."/>
            <person name="Wietzorrek A."/>
            <person name="Woodward J."/>
            <person name="Barrell B.G."/>
            <person name="Parkhill J."/>
            <person name="Hopwood D.A."/>
        </authorList>
    </citation>
    <scope>NUCLEOTIDE SEQUENCE [LARGE SCALE GENOMIC DNA]</scope>
    <source>
        <strain evidence="3">ATCC BAA-471 / A3(2) / M145</strain>
    </source>
</reference>
<dbReference type="AlphaFoldDB" id="Q9F397"/>
<sequence length="205" mass="21936">MTQWLHRPLRFPTPHPDRPAGDLTPTHGAIPHDNVLLPSVAAKGPPPMDLQHTRDPRPSAATVRDRPCPSGAAARPPRRRRPGPAPLSLPAGLRADLGHDAVGTSASHGEHILARLPHAGCVFADEGRWWWIVPSGSDIGIAWPSGTHYVVGDPSWTRPRPDGGRAAGPRLVHGPDGDSPYTAPLPLYFLVCRLAGVAPRWSLAP</sequence>
<protein>
    <submittedName>
        <fullName evidence="2">Uncharacterized protein</fullName>
    </submittedName>
</protein>
<proteinExistence type="predicted"/>
<dbReference type="KEGG" id="sco:SCO7578"/>
<feature type="compositionally biased region" description="Basic and acidic residues" evidence="1">
    <location>
        <begin position="51"/>
        <end position="67"/>
    </location>
</feature>
<keyword evidence="3" id="KW-1185">Reference proteome</keyword>
<dbReference type="Proteomes" id="UP000001973">
    <property type="component" value="Chromosome"/>
</dbReference>
<dbReference type="HOGENOM" id="CLU_115872_0_0_11"/>
<evidence type="ECO:0000256" key="1">
    <source>
        <dbReference type="SAM" id="MobiDB-lite"/>
    </source>
</evidence>
<dbReference type="PATRIC" id="fig|100226.15.peg.7693"/>
<evidence type="ECO:0000313" key="2">
    <source>
        <dbReference type="EMBL" id="CAC16458.1"/>
    </source>
</evidence>
<dbReference type="eggNOG" id="ENOG5034141">
    <property type="taxonomic scope" value="Bacteria"/>
</dbReference>
<dbReference type="InParanoid" id="Q9F397"/>
<name>Q9F397_STRCO</name>
<dbReference type="STRING" id="100226.gene:17765238"/>
<dbReference type="EMBL" id="AL939132">
    <property type="protein sequence ID" value="CAC16458.1"/>
    <property type="molecule type" value="Genomic_DNA"/>
</dbReference>
<organism evidence="2 3">
    <name type="scientific">Streptomyces coelicolor (strain ATCC BAA-471 / A3(2) / M145)</name>
    <dbReference type="NCBI Taxonomy" id="100226"/>
    <lineage>
        <taxon>Bacteria</taxon>
        <taxon>Bacillati</taxon>
        <taxon>Actinomycetota</taxon>
        <taxon>Actinomycetes</taxon>
        <taxon>Kitasatosporales</taxon>
        <taxon>Streptomycetaceae</taxon>
        <taxon>Streptomyces</taxon>
        <taxon>Streptomyces albidoflavus group</taxon>
    </lineage>
</organism>
<reference evidence="2 3" key="1">
    <citation type="journal article" date="1996" name="Mol. Microbiol.">
        <title>A set of ordered cosmids and a detailed genetic and physical map for the 8 Mb Streptomyces coelicolor A3(2) chromosome.</title>
        <authorList>
            <person name="Redenbach M."/>
            <person name="Kieser H.M."/>
            <person name="Denapaite D."/>
            <person name="Eichner A."/>
            <person name="Cullum J."/>
            <person name="Kinashi H."/>
            <person name="Hopwood D.A."/>
        </authorList>
    </citation>
    <scope>NUCLEOTIDE SEQUENCE [LARGE SCALE GENOMIC DNA]</scope>
    <source>
        <strain evidence="3">ATCC BAA-471 / A3(2) / M145</strain>
    </source>
</reference>